<sequence>MGILDWIKANEVLLSLLGAASLLMFLGSLLMIPIIVAYIPEDYFLRLKQNKFPRKPLRQIGHILKNLMGGILLLAGICMLLLPGQGILTMLVGISLLDFPGKARLQIRLVRLRRVRKSIAWIRHKAGRKPLILPDSD</sequence>
<reference evidence="2 3" key="1">
    <citation type="submission" date="2020-02" db="EMBL/GenBank/DDBJ databases">
        <title>Albibacoteraceae fam. nov., the first described family within the subdivision 4 Verrucomicrobia.</title>
        <authorList>
            <person name="Xi F."/>
        </authorList>
    </citation>
    <scope>NUCLEOTIDE SEQUENCE [LARGE SCALE GENOMIC DNA]</scope>
    <source>
        <strain evidence="2 3">CK1056</strain>
    </source>
</reference>
<dbReference type="EMBL" id="JAAGNX010000001">
    <property type="protein sequence ID" value="NDV61514.1"/>
    <property type="molecule type" value="Genomic_DNA"/>
</dbReference>
<comment type="caution">
    <text evidence="2">The sequence shown here is derived from an EMBL/GenBank/DDBJ whole genome shotgun (WGS) entry which is preliminary data.</text>
</comment>
<keyword evidence="1" id="KW-1133">Transmembrane helix</keyword>
<feature type="transmembrane region" description="Helical" evidence="1">
    <location>
        <begin position="12"/>
        <end position="39"/>
    </location>
</feature>
<dbReference type="AlphaFoldDB" id="A0A6B2M011"/>
<keyword evidence="1" id="KW-0472">Membrane</keyword>
<evidence type="ECO:0000313" key="3">
    <source>
        <dbReference type="Proteomes" id="UP000478417"/>
    </source>
</evidence>
<evidence type="ECO:0000256" key="1">
    <source>
        <dbReference type="SAM" id="Phobius"/>
    </source>
</evidence>
<dbReference type="Pfam" id="PF09656">
    <property type="entry name" value="PGPGW"/>
    <property type="match status" value="1"/>
</dbReference>
<proteinExistence type="predicted"/>
<keyword evidence="3" id="KW-1185">Reference proteome</keyword>
<name>A0A6B2M011_9BACT</name>
<dbReference type="Proteomes" id="UP000478417">
    <property type="component" value="Unassembled WGS sequence"/>
</dbReference>
<evidence type="ECO:0008006" key="4">
    <source>
        <dbReference type="Google" id="ProtNLM"/>
    </source>
</evidence>
<dbReference type="InterPro" id="IPR019099">
    <property type="entry name" value="Uncharacterised_PGPGW_TM"/>
</dbReference>
<evidence type="ECO:0000313" key="2">
    <source>
        <dbReference type="EMBL" id="NDV61514.1"/>
    </source>
</evidence>
<dbReference type="RefSeq" id="WP_163962523.1">
    <property type="nucleotide sequence ID" value="NZ_JAAGNX010000001.1"/>
</dbReference>
<organism evidence="2 3">
    <name type="scientific">Oceanipulchritudo coccoides</name>
    <dbReference type="NCBI Taxonomy" id="2706888"/>
    <lineage>
        <taxon>Bacteria</taxon>
        <taxon>Pseudomonadati</taxon>
        <taxon>Verrucomicrobiota</taxon>
        <taxon>Opitutia</taxon>
        <taxon>Puniceicoccales</taxon>
        <taxon>Oceanipulchritudinaceae</taxon>
        <taxon>Oceanipulchritudo</taxon>
    </lineage>
</organism>
<gene>
    <name evidence="2" type="ORF">G0Q06_03525</name>
</gene>
<keyword evidence="1" id="KW-0812">Transmembrane</keyword>
<protein>
    <recommendedName>
        <fullName evidence="4">Transmembrane protein (PGPGW)</fullName>
    </recommendedName>
</protein>
<accession>A0A6B2M011</accession>